<keyword evidence="1" id="KW-0812">Transmembrane</keyword>
<organism evidence="2 3">
    <name type="scientific">Agarivorans aestuarii</name>
    <dbReference type="NCBI Taxonomy" id="1563703"/>
    <lineage>
        <taxon>Bacteria</taxon>
        <taxon>Pseudomonadati</taxon>
        <taxon>Pseudomonadota</taxon>
        <taxon>Gammaproteobacteria</taxon>
        <taxon>Alteromonadales</taxon>
        <taxon>Alteromonadaceae</taxon>
        <taxon>Agarivorans</taxon>
    </lineage>
</organism>
<reference evidence="3" key="1">
    <citation type="submission" date="2023-07" db="EMBL/GenBank/DDBJ databases">
        <title>Draft genome sequence of Agarivorans aestuarii strain ZMCS4, a CAZymes producing bacteria isolated from the marine brown algae Clodostephus spongiosus.</title>
        <authorList>
            <person name="Lorente B."/>
            <person name="Cabral C."/>
            <person name="Frias J."/>
            <person name="Faria J."/>
            <person name="Toubarro D."/>
        </authorList>
    </citation>
    <scope>NUCLEOTIDE SEQUENCE [LARGE SCALE GENOMIC DNA]</scope>
    <source>
        <strain evidence="3">ZMCS4</strain>
    </source>
</reference>
<proteinExistence type="predicted"/>
<dbReference type="EMBL" id="JAYDYW010000002">
    <property type="protein sequence ID" value="MEE1672550.1"/>
    <property type="molecule type" value="Genomic_DNA"/>
</dbReference>
<sequence length="127" mass="14050">MRAAIMIETSLLLRGIGIALIIAGIVLVANPELISNKAIPDNTFEAIERRIWWGLIIGFGCLLMFHHQLQPWMTSLAAASASLMFGLLVARLIGIMLDGSVAKQWQNVGIELILLVPLVWWYLSVRA</sequence>
<feature type="transmembrane region" description="Helical" evidence="1">
    <location>
        <begin position="51"/>
        <end position="69"/>
    </location>
</feature>
<name>A0ABU7G277_9ALTE</name>
<gene>
    <name evidence="2" type="ORF">SNR37_001879</name>
</gene>
<keyword evidence="3" id="KW-1185">Reference proteome</keyword>
<feature type="transmembrane region" description="Helical" evidence="1">
    <location>
        <begin position="75"/>
        <end position="93"/>
    </location>
</feature>
<evidence type="ECO:0008006" key="4">
    <source>
        <dbReference type="Google" id="ProtNLM"/>
    </source>
</evidence>
<keyword evidence="1" id="KW-1133">Transmembrane helix</keyword>
<protein>
    <recommendedName>
        <fullName evidence="4">DUF4345 domain-containing protein</fullName>
    </recommendedName>
</protein>
<dbReference type="Proteomes" id="UP001310248">
    <property type="component" value="Unassembled WGS sequence"/>
</dbReference>
<accession>A0ABU7G277</accession>
<keyword evidence="1" id="KW-0472">Membrane</keyword>
<feature type="transmembrane region" description="Helical" evidence="1">
    <location>
        <begin position="105"/>
        <end position="123"/>
    </location>
</feature>
<comment type="caution">
    <text evidence="2">The sequence shown here is derived from an EMBL/GenBank/DDBJ whole genome shotgun (WGS) entry which is preliminary data.</text>
</comment>
<feature type="transmembrane region" description="Helical" evidence="1">
    <location>
        <begin position="12"/>
        <end position="30"/>
    </location>
</feature>
<dbReference type="RefSeq" id="WP_329773951.1">
    <property type="nucleotide sequence ID" value="NZ_JAYDYW010000002.1"/>
</dbReference>
<evidence type="ECO:0000313" key="3">
    <source>
        <dbReference type="Proteomes" id="UP001310248"/>
    </source>
</evidence>
<evidence type="ECO:0000256" key="1">
    <source>
        <dbReference type="SAM" id="Phobius"/>
    </source>
</evidence>
<evidence type="ECO:0000313" key="2">
    <source>
        <dbReference type="EMBL" id="MEE1672550.1"/>
    </source>
</evidence>